<keyword evidence="2" id="KW-0472">Membrane</keyword>
<evidence type="ECO:0000313" key="3">
    <source>
        <dbReference type="EMBL" id="ORY47045.1"/>
    </source>
</evidence>
<feature type="transmembrane region" description="Helical" evidence="2">
    <location>
        <begin position="480"/>
        <end position="501"/>
    </location>
</feature>
<evidence type="ECO:0000313" key="4">
    <source>
        <dbReference type="Proteomes" id="UP000193642"/>
    </source>
</evidence>
<protein>
    <submittedName>
        <fullName evidence="3">Uncharacterized protein</fullName>
    </submittedName>
</protein>
<sequence length="602" mass="68726">MDYICGRPFTWHYSVNQTLDVAQYLNHGLPQSLSIDNDCKDIVGFVVSPLNQRTSDWFSHQNIKKQRALITNICADFSQSTQTLEVVFFKLNHTLTLDAILQKTITDCLYMRDGGIEQVYYNFAGWPTDDLVLTWYASRNIWTQLDIIDFLLSGWILEFGSRYTINDVVNIVEVYINFTDYLGLPTSLASSEVSNYLDWYNSTDRLSVDATGGFNVLWFNSQNTSLQIRAIQIFCNDPSFSPSDAYNLVKLIWPNIIDTSVRQEIQSCPKVTRDHRFDFYIEFFVFLGFVFVDGGMIIAFTYLVWKYDNTQETKRILTPFNIGFVISILSLLGTNIIYMCYWKLYLSLRILDDSTVIEEGFYYILSYLFPAAWKFSYLYVSYIRSKTLLKRVWPRWADLIGILCYLSAIPFILPIIFSIPEFIHIPGFTPTRTWAVQTASEIMLLLLDMILLTAFVKYVTRINIDAGDSKSDHFDAIPHYGSAASGACLLLCIVALTRPLIEAYLPERADLLTGSITVTVGLMHVVSGILLLMKWRLVSRREWSSHPGAGTVEKRTAGVSGANSTKQMINSRKSTQPETMNGMQSQSEIHSFNIVPSHILIS</sequence>
<feature type="transmembrane region" description="Helical" evidence="2">
    <location>
        <begin position="400"/>
        <end position="419"/>
    </location>
</feature>
<feature type="transmembrane region" description="Helical" evidence="2">
    <location>
        <begin position="279"/>
        <end position="305"/>
    </location>
</feature>
<evidence type="ECO:0000256" key="2">
    <source>
        <dbReference type="SAM" id="Phobius"/>
    </source>
</evidence>
<feature type="transmembrane region" description="Helical" evidence="2">
    <location>
        <begin position="439"/>
        <end position="459"/>
    </location>
</feature>
<comment type="caution">
    <text evidence="3">The sequence shown here is derived from an EMBL/GenBank/DDBJ whole genome shotgun (WGS) entry which is preliminary data.</text>
</comment>
<feature type="transmembrane region" description="Helical" evidence="2">
    <location>
        <begin position="317"/>
        <end position="341"/>
    </location>
</feature>
<keyword evidence="4" id="KW-1185">Reference proteome</keyword>
<name>A0A1Y2CL44_9FUNG</name>
<organism evidence="3 4">
    <name type="scientific">Rhizoclosmatium globosum</name>
    <dbReference type="NCBI Taxonomy" id="329046"/>
    <lineage>
        <taxon>Eukaryota</taxon>
        <taxon>Fungi</taxon>
        <taxon>Fungi incertae sedis</taxon>
        <taxon>Chytridiomycota</taxon>
        <taxon>Chytridiomycota incertae sedis</taxon>
        <taxon>Chytridiomycetes</taxon>
        <taxon>Chytridiales</taxon>
        <taxon>Chytriomycetaceae</taxon>
        <taxon>Rhizoclosmatium</taxon>
    </lineage>
</organism>
<keyword evidence="2" id="KW-0812">Transmembrane</keyword>
<feature type="region of interest" description="Disordered" evidence="1">
    <location>
        <begin position="549"/>
        <end position="585"/>
    </location>
</feature>
<dbReference type="EMBL" id="MCGO01000015">
    <property type="protein sequence ID" value="ORY47045.1"/>
    <property type="molecule type" value="Genomic_DNA"/>
</dbReference>
<evidence type="ECO:0000256" key="1">
    <source>
        <dbReference type="SAM" id="MobiDB-lite"/>
    </source>
</evidence>
<reference evidence="3 4" key="1">
    <citation type="submission" date="2016-07" db="EMBL/GenBank/DDBJ databases">
        <title>Pervasive Adenine N6-methylation of Active Genes in Fungi.</title>
        <authorList>
            <consortium name="DOE Joint Genome Institute"/>
            <person name="Mondo S.J."/>
            <person name="Dannebaum R.O."/>
            <person name="Kuo R.C."/>
            <person name="Labutti K."/>
            <person name="Haridas S."/>
            <person name="Kuo A."/>
            <person name="Salamov A."/>
            <person name="Ahrendt S.R."/>
            <person name="Lipzen A."/>
            <person name="Sullivan W."/>
            <person name="Andreopoulos W.B."/>
            <person name="Clum A."/>
            <person name="Lindquist E."/>
            <person name="Daum C."/>
            <person name="Ramamoorthy G.K."/>
            <person name="Gryganskyi A."/>
            <person name="Culley D."/>
            <person name="Magnuson J.K."/>
            <person name="James T.Y."/>
            <person name="O'Malley M.A."/>
            <person name="Stajich J.E."/>
            <person name="Spatafora J.W."/>
            <person name="Visel A."/>
            <person name="Grigoriev I.V."/>
        </authorList>
    </citation>
    <scope>NUCLEOTIDE SEQUENCE [LARGE SCALE GENOMIC DNA]</scope>
    <source>
        <strain evidence="3 4">JEL800</strain>
    </source>
</reference>
<dbReference type="OrthoDB" id="2182314at2759"/>
<accession>A0A1Y2CL44</accession>
<proteinExistence type="predicted"/>
<keyword evidence="2" id="KW-1133">Transmembrane helix</keyword>
<feature type="transmembrane region" description="Helical" evidence="2">
    <location>
        <begin position="513"/>
        <end position="533"/>
    </location>
</feature>
<feature type="compositionally biased region" description="Polar residues" evidence="1">
    <location>
        <begin position="561"/>
        <end position="585"/>
    </location>
</feature>
<dbReference type="Proteomes" id="UP000193642">
    <property type="component" value="Unassembled WGS sequence"/>
</dbReference>
<dbReference type="AlphaFoldDB" id="A0A1Y2CL44"/>
<feature type="transmembrane region" description="Helical" evidence="2">
    <location>
        <begin position="361"/>
        <end position="380"/>
    </location>
</feature>
<gene>
    <name evidence="3" type="ORF">BCR33DRAFT_764680</name>
</gene>